<organism evidence="1">
    <name type="scientific">Ophidiomyces ophidiicola</name>
    <dbReference type="NCBI Taxonomy" id="1387563"/>
    <lineage>
        <taxon>Eukaryota</taxon>
        <taxon>Fungi</taxon>
        <taxon>Dikarya</taxon>
        <taxon>Ascomycota</taxon>
        <taxon>Pezizomycotina</taxon>
        <taxon>Eurotiomycetes</taxon>
        <taxon>Eurotiomycetidae</taxon>
        <taxon>Onygenales</taxon>
        <taxon>Onygenaceae</taxon>
        <taxon>Ophidiomyces</taxon>
    </lineage>
</organism>
<dbReference type="EMBL" id="JALBCA010000064">
    <property type="protein sequence ID" value="KAI2385035.1"/>
    <property type="molecule type" value="Genomic_DNA"/>
</dbReference>
<reference evidence="1" key="1">
    <citation type="journal article" date="2022" name="bioRxiv">
        <title>Population genetic analysis of Ophidiomyces ophidiicola, the causative agent of snake fungal disease, indicates recent introductions to the USA.</title>
        <authorList>
            <person name="Ladner J.T."/>
            <person name="Palmer J.M."/>
            <person name="Ettinger C.L."/>
            <person name="Stajich J.E."/>
            <person name="Farrell T.M."/>
            <person name="Glorioso B.M."/>
            <person name="Lawson B."/>
            <person name="Price S.J."/>
            <person name="Stengle A.G."/>
            <person name="Grear D.A."/>
            <person name="Lorch J.M."/>
        </authorList>
    </citation>
    <scope>NUCLEOTIDE SEQUENCE</scope>
    <source>
        <strain evidence="1">NWHC 24266-5</strain>
    </source>
</reference>
<accession>A0ACB8UWZ5</accession>
<sequence>MSLQLRNSPIARPILALEFSTIVRSLWKSWKGSRRGDEFTKIGIAISGGPDSMALAHLCKQLIVEEFMPYLQIRAFIVDHRSREGSKEEACKVAGWMNQMGLTSKVITLQWPEEVLDPSIQSNFETLARRLRYQALGKACLAENIQALFLGHHRDDNIETGCIRLAQGHGRFGITGFDCVSPIPECHNLWGVSRSGDVTTLEAIRSNQSASLAPHIPEDVIDLPTYQSNIRHSTATGGVHIFRPLRPFPKSRLELTCRISKIPFVIDPTNADHTLTIRNTVRKLLSSGDLPRALQPCSILDLIEKNRNAKERLQGLVDDFVKMIHVLNFDFQAGTLLIRLPLPKVVKYFDETSVDRNQTQPYIHSFDVLLMVVRRLIGLVSTGSDSQISNRGLARAANLFWPQTLADAMSDVFTLGSVKFQPLKKKRTSTSADYFLKNFKRRVQADLIQGGNSTIQDTENIWLLSREPFRNHLPLPRGEFRIYLPRPKNEKLHKSSEKAANTSAWTQWKLWDGRYWARLRLVRQNKLVAKKADTVPKSHVYGLGDSVPITMRPATPGDLTSIELTTRDGNRNKVSRLAQKQLDRLLARFAPGDIRQTIPILSHAVPQPVEKKTANHLTSFSSATHGTFPQKHAKGALFLEERDDSGEGGKEHHKTYKEDENYDMGDTPRILAAPSFNWRTTGIIWVRMPRNPPGASASLGMESGSHQDEAEYQKVDTVVPWTVEWEIVYKFVDPVMIRNMTWEKDSLPESKG</sequence>
<proteinExistence type="predicted"/>
<gene>
    <name evidence="1" type="ORF">LOY88_004341</name>
</gene>
<evidence type="ECO:0000313" key="1">
    <source>
        <dbReference type="EMBL" id="KAI2385035.1"/>
    </source>
</evidence>
<comment type="caution">
    <text evidence="1">The sequence shown here is derived from an EMBL/GenBank/DDBJ whole genome shotgun (WGS) entry which is preliminary data.</text>
</comment>
<name>A0ACB8UWZ5_9EURO</name>
<protein>
    <submittedName>
        <fullName evidence="1">Uncharacterized protein</fullName>
    </submittedName>
</protein>